<dbReference type="InterPro" id="IPR030394">
    <property type="entry name" value="G_HFLX_dom"/>
</dbReference>
<keyword evidence="5 6" id="KW-0342">GTP-binding</keyword>
<evidence type="ECO:0000256" key="6">
    <source>
        <dbReference type="HAMAP-Rule" id="MF_00900"/>
    </source>
</evidence>
<comment type="function">
    <text evidence="6">GTPase that associates with the 50S ribosomal subunit and may have a role during protein synthesis or ribosome biogenesis.</text>
</comment>
<dbReference type="PIRSF" id="PIRSF006809">
    <property type="entry name" value="GTP-binding_hflX_prd"/>
    <property type="match status" value="1"/>
</dbReference>
<feature type="binding site" evidence="7">
    <location>
        <begin position="209"/>
        <end position="216"/>
    </location>
    <ligand>
        <name>GTP</name>
        <dbReference type="ChEBI" id="CHEBI:37565"/>
    </ligand>
</feature>
<sequence length="374" mass="42668">MKAAPYEVPRPPRWENAVLVGHAGREKEHLERSMEELALLADTAGGRVVGSLVQRRGTIHPAHFIGKGKLEELKALCEEKEAELLIFDDDLSPAQVRNLETATKRKVIDRSELILDIFARRARTRESRLQVELAQLEYTLPRLMGMWKHLERQAGGIGTRGPGETQLETDRRLVRDRIAKLKESLRAVERERETQRNRRRREYRAALVGYTNAGKSTLFNALTKSDVFVENRLFATLDSTTRQMVSRERETVLMTDTVGFIRKLPHHLVASFHSTLVEAIEADTLLHVTDASDPDFRRQILAVDHVLDQILKEPRPPRLMVFNKCDRIDDETATALRAEYEGCFVVSARTGEGLDALRAELYRRSHERKLPVAG</sequence>
<feature type="binding site" evidence="8">
    <location>
        <position position="216"/>
    </location>
    <ligand>
        <name>Mg(2+)</name>
        <dbReference type="ChEBI" id="CHEBI:18420"/>
    </ligand>
</feature>
<feature type="coiled-coil region" evidence="9">
    <location>
        <begin position="171"/>
        <end position="198"/>
    </location>
</feature>
<dbReference type="HAMAP" id="MF_00900">
    <property type="entry name" value="GTPase_HflX"/>
    <property type="match status" value="1"/>
</dbReference>
<dbReference type="CDD" id="cd01878">
    <property type="entry name" value="HflX"/>
    <property type="match status" value="1"/>
</dbReference>
<dbReference type="InterPro" id="IPR016496">
    <property type="entry name" value="GTPase_HflX"/>
</dbReference>
<dbReference type="InterPro" id="IPR032305">
    <property type="entry name" value="GTP-bd_M"/>
</dbReference>
<organism evidence="11 12">
    <name type="scientific">Eiseniibacteriota bacterium</name>
    <dbReference type="NCBI Taxonomy" id="2212470"/>
    <lineage>
        <taxon>Bacteria</taxon>
        <taxon>Candidatus Eiseniibacteriota</taxon>
    </lineage>
</organism>
<keyword evidence="1 6" id="KW-0963">Cytoplasm</keyword>
<keyword evidence="9" id="KW-0175">Coiled coil</keyword>
<comment type="caution">
    <text evidence="11">The sequence shown here is derived from an EMBL/GenBank/DDBJ whole genome shotgun (WGS) entry which is preliminary data.</text>
</comment>
<feature type="binding site" evidence="7">
    <location>
        <begin position="347"/>
        <end position="349"/>
    </location>
    <ligand>
        <name>GTP</name>
        <dbReference type="ChEBI" id="CHEBI:37565"/>
    </ligand>
</feature>
<keyword evidence="2 8" id="KW-0479">Metal-binding</keyword>
<dbReference type="InterPro" id="IPR027417">
    <property type="entry name" value="P-loop_NTPase"/>
</dbReference>
<evidence type="ECO:0000256" key="9">
    <source>
        <dbReference type="SAM" id="Coils"/>
    </source>
</evidence>
<proteinExistence type="inferred from homology"/>
<dbReference type="PANTHER" id="PTHR10229">
    <property type="entry name" value="GTP-BINDING PROTEIN HFLX"/>
    <property type="match status" value="1"/>
</dbReference>
<dbReference type="EMBL" id="JACRIW010000085">
    <property type="protein sequence ID" value="MBI5170226.1"/>
    <property type="molecule type" value="Genomic_DNA"/>
</dbReference>
<dbReference type="AlphaFoldDB" id="A0A933SF67"/>
<evidence type="ECO:0000313" key="12">
    <source>
        <dbReference type="Proteomes" id="UP000696931"/>
    </source>
</evidence>
<keyword evidence="4 8" id="KW-0460">Magnesium</keyword>
<feature type="binding site" evidence="8">
    <location>
        <position position="236"/>
    </location>
    <ligand>
        <name>Mg(2+)</name>
        <dbReference type="ChEBI" id="CHEBI:18420"/>
    </ligand>
</feature>
<protein>
    <recommendedName>
        <fullName evidence="6">GTPase HflX</fullName>
    </recommendedName>
    <alternativeName>
        <fullName evidence="6">GTP-binding protein HflX</fullName>
    </alternativeName>
</protein>
<dbReference type="Gene3D" id="3.40.50.300">
    <property type="entry name" value="P-loop containing nucleotide triphosphate hydrolases"/>
    <property type="match status" value="1"/>
</dbReference>
<dbReference type="Gene3D" id="6.10.250.2860">
    <property type="match status" value="1"/>
</dbReference>
<evidence type="ECO:0000256" key="3">
    <source>
        <dbReference type="ARBA" id="ARBA00022741"/>
    </source>
</evidence>
<dbReference type="GO" id="GO:0005737">
    <property type="term" value="C:cytoplasm"/>
    <property type="evidence" value="ECO:0007669"/>
    <property type="project" value="UniProtKB-SubCell"/>
</dbReference>
<gene>
    <name evidence="6 11" type="primary">hflX</name>
    <name evidence="11" type="ORF">HZA61_12120</name>
</gene>
<dbReference type="PRINTS" id="PR00326">
    <property type="entry name" value="GTP1OBG"/>
</dbReference>
<comment type="cofactor">
    <cofactor evidence="8">
        <name>Mg(2+)</name>
        <dbReference type="ChEBI" id="CHEBI:18420"/>
    </cofactor>
</comment>
<feature type="binding site" evidence="7">
    <location>
        <begin position="234"/>
        <end position="238"/>
    </location>
    <ligand>
        <name>GTP</name>
        <dbReference type="ChEBI" id="CHEBI:37565"/>
    </ligand>
</feature>
<evidence type="ECO:0000256" key="4">
    <source>
        <dbReference type="ARBA" id="ARBA00022842"/>
    </source>
</evidence>
<evidence type="ECO:0000256" key="2">
    <source>
        <dbReference type="ARBA" id="ARBA00022723"/>
    </source>
</evidence>
<name>A0A933SF67_UNCEI</name>
<evidence type="ECO:0000313" key="11">
    <source>
        <dbReference type="EMBL" id="MBI5170226.1"/>
    </source>
</evidence>
<dbReference type="Pfam" id="PF16360">
    <property type="entry name" value="GTP-bdg_M"/>
    <property type="match status" value="1"/>
</dbReference>
<dbReference type="InterPro" id="IPR006073">
    <property type="entry name" value="GTP-bd"/>
</dbReference>
<keyword evidence="3 6" id="KW-0547">Nucleotide-binding</keyword>
<evidence type="ECO:0000259" key="10">
    <source>
        <dbReference type="PROSITE" id="PS51705"/>
    </source>
</evidence>
<dbReference type="PROSITE" id="PS51705">
    <property type="entry name" value="G_HFLX"/>
    <property type="match status" value="1"/>
</dbReference>
<evidence type="ECO:0000256" key="1">
    <source>
        <dbReference type="ARBA" id="ARBA00022490"/>
    </source>
</evidence>
<comment type="similarity">
    <text evidence="6">Belongs to the TRAFAC class OBG-HflX-like GTPase superfamily. HflX GTPase family.</text>
</comment>
<feature type="domain" description="Hflx-type G" evidence="10">
    <location>
        <begin position="203"/>
        <end position="369"/>
    </location>
</feature>
<dbReference type="PANTHER" id="PTHR10229:SF0">
    <property type="entry name" value="GTP-BINDING PROTEIN 6-RELATED"/>
    <property type="match status" value="1"/>
</dbReference>
<comment type="subunit">
    <text evidence="6">Monomer. Associates with the 50S ribosomal subunit.</text>
</comment>
<dbReference type="GO" id="GO:0043022">
    <property type="term" value="F:ribosome binding"/>
    <property type="evidence" value="ECO:0007669"/>
    <property type="project" value="TreeGrafter"/>
</dbReference>
<comment type="subcellular location">
    <subcellularLocation>
        <location evidence="6">Cytoplasm</location>
    </subcellularLocation>
    <text evidence="6">May associate with membranes.</text>
</comment>
<accession>A0A933SF67</accession>
<dbReference type="Pfam" id="PF01926">
    <property type="entry name" value="MMR_HSR1"/>
    <property type="match status" value="1"/>
</dbReference>
<feature type="binding site" evidence="7">
    <location>
        <begin position="256"/>
        <end position="259"/>
    </location>
    <ligand>
        <name>GTP</name>
        <dbReference type="ChEBI" id="CHEBI:37565"/>
    </ligand>
</feature>
<dbReference type="GO" id="GO:0046872">
    <property type="term" value="F:metal ion binding"/>
    <property type="evidence" value="ECO:0007669"/>
    <property type="project" value="UniProtKB-KW"/>
</dbReference>
<dbReference type="SUPFAM" id="SSF52540">
    <property type="entry name" value="P-loop containing nucleoside triphosphate hydrolases"/>
    <property type="match status" value="1"/>
</dbReference>
<evidence type="ECO:0000256" key="5">
    <source>
        <dbReference type="ARBA" id="ARBA00023134"/>
    </source>
</evidence>
<dbReference type="Pfam" id="PF13167">
    <property type="entry name" value="GTP-bdg_N"/>
    <property type="match status" value="1"/>
</dbReference>
<dbReference type="Proteomes" id="UP000696931">
    <property type="component" value="Unassembled WGS sequence"/>
</dbReference>
<reference evidence="11" key="1">
    <citation type="submission" date="2020-07" db="EMBL/GenBank/DDBJ databases">
        <title>Huge and variable diversity of episymbiotic CPR bacteria and DPANN archaea in groundwater ecosystems.</title>
        <authorList>
            <person name="He C.Y."/>
            <person name="Keren R."/>
            <person name="Whittaker M."/>
            <person name="Farag I.F."/>
            <person name="Doudna J."/>
            <person name="Cate J.H.D."/>
            <person name="Banfield J.F."/>
        </authorList>
    </citation>
    <scope>NUCLEOTIDE SEQUENCE</scope>
    <source>
        <strain evidence="11">NC_groundwater_1813_Pr3_B-0.1um_71_17</strain>
    </source>
</reference>
<dbReference type="InterPro" id="IPR042108">
    <property type="entry name" value="GTPase_HflX_N_sf"/>
</dbReference>
<dbReference type="InterPro" id="IPR025121">
    <property type="entry name" value="GTPase_HflX_N"/>
</dbReference>
<dbReference type="GO" id="GO:0005525">
    <property type="term" value="F:GTP binding"/>
    <property type="evidence" value="ECO:0007669"/>
    <property type="project" value="UniProtKB-UniRule"/>
</dbReference>
<dbReference type="NCBIfam" id="TIGR03156">
    <property type="entry name" value="GTP_HflX"/>
    <property type="match status" value="1"/>
</dbReference>
<feature type="binding site" evidence="7">
    <location>
        <begin position="323"/>
        <end position="326"/>
    </location>
    <ligand>
        <name>GTP</name>
        <dbReference type="ChEBI" id="CHEBI:37565"/>
    </ligand>
</feature>
<evidence type="ECO:0000256" key="7">
    <source>
        <dbReference type="PIRSR" id="PIRSR006809-1"/>
    </source>
</evidence>
<dbReference type="FunFam" id="3.40.50.11060:FF:000001">
    <property type="entry name" value="GTPase HflX"/>
    <property type="match status" value="1"/>
</dbReference>
<dbReference type="Gene3D" id="3.40.50.11060">
    <property type="entry name" value="GTPase HflX, N-terminal domain"/>
    <property type="match status" value="1"/>
</dbReference>
<evidence type="ECO:0000256" key="8">
    <source>
        <dbReference type="PIRSR" id="PIRSR006809-2"/>
    </source>
</evidence>
<dbReference type="GO" id="GO:0003924">
    <property type="term" value="F:GTPase activity"/>
    <property type="evidence" value="ECO:0007669"/>
    <property type="project" value="UniProtKB-UniRule"/>
</dbReference>